<sequence length="355" mass="39284">MAAKEFRIGSRDSALAKIQTHEVIKFLQEAWPDEKFEMHAMSTKGDKNLTTALHKFNDKSLWTQELEVKLHNGELDFIVHSLKDMPTQLPEGMTLACVIKREDPRDALVVKPALADSCKNLAELPGGSVVGTSSLRRIAQLKRQHKHLKFEDVRGNIGTRLAKLDDPEGKYDAIVLAVAGLERMGMGARITKALSSHEGGMLHAVGQGALGVEARSDDQRVEQLLKKVGDDRTTREVLVERSVLRTLEGGCSVPIGVETEWVRRSQMLPSEGRIGVQPAEHYEQLTGVSKDEKNEEDLTDELIIRAIVLSLDGSEVAEVEHRRIITTHDEANKFGQDVANDLKARGATKILGQIK</sequence>
<dbReference type="Proteomes" id="UP000799421">
    <property type="component" value="Unassembled WGS sequence"/>
</dbReference>
<name>A0A6A7C6Y2_9PEZI</name>
<evidence type="ECO:0000259" key="11">
    <source>
        <dbReference type="Pfam" id="PF01379"/>
    </source>
</evidence>
<dbReference type="OrthoDB" id="564646at2759"/>
<dbReference type="HAMAP" id="MF_00260">
    <property type="entry name" value="Porphobil_deam"/>
    <property type="match status" value="1"/>
</dbReference>
<dbReference type="PIRSF" id="PIRSF001438">
    <property type="entry name" value="4pyrrol_synth_OHMeBilane_synth"/>
    <property type="match status" value="1"/>
</dbReference>
<dbReference type="Pfam" id="PF03900">
    <property type="entry name" value="Porphobil_deamC"/>
    <property type="match status" value="1"/>
</dbReference>
<dbReference type="EMBL" id="MU005962">
    <property type="protein sequence ID" value="KAF2863143.1"/>
    <property type="molecule type" value="Genomic_DNA"/>
</dbReference>
<dbReference type="NCBIfam" id="TIGR00212">
    <property type="entry name" value="hemC"/>
    <property type="match status" value="1"/>
</dbReference>
<dbReference type="GO" id="GO:0005737">
    <property type="term" value="C:cytoplasm"/>
    <property type="evidence" value="ECO:0007669"/>
    <property type="project" value="TreeGrafter"/>
</dbReference>
<evidence type="ECO:0000256" key="1">
    <source>
        <dbReference type="ARBA" id="ARBA00001916"/>
    </source>
</evidence>
<evidence type="ECO:0000256" key="7">
    <source>
        <dbReference type="ARBA" id="ARBA00023133"/>
    </source>
</evidence>
<evidence type="ECO:0000256" key="5">
    <source>
        <dbReference type="ARBA" id="ARBA00012655"/>
    </source>
</evidence>
<dbReference type="PROSITE" id="PS00533">
    <property type="entry name" value="PORPHOBILINOGEN_DEAM"/>
    <property type="match status" value="1"/>
</dbReference>
<dbReference type="PANTHER" id="PTHR11557:SF0">
    <property type="entry name" value="PORPHOBILINOGEN DEAMINASE"/>
    <property type="match status" value="1"/>
</dbReference>
<dbReference type="InterPro" id="IPR022417">
    <property type="entry name" value="Porphobilin_deaminase_N"/>
</dbReference>
<dbReference type="CDD" id="cd13645">
    <property type="entry name" value="PBP2_HuPBGD_like"/>
    <property type="match status" value="1"/>
</dbReference>
<proteinExistence type="inferred from homology"/>
<evidence type="ECO:0000313" key="13">
    <source>
        <dbReference type="EMBL" id="KAF2863143.1"/>
    </source>
</evidence>
<evidence type="ECO:0000313" key="14">
    <source>
        <dbReference type="Proteomes" id="UP000799421"/>
    </source>
</evidence>
<comment type="cofactor">
    <cofactor evidence="1">
        <name>dipyrromethane</name>
        <dbReference type="ChEBI" id="CHEBI:60342"/>
    </cofactor>
</comment>
<dbReference type="UniPathway" id="UPA00251">
    <property type="reaction ID" value="UER00319"/>
</dbReference>
<feature type="domain" description="Porphobilinogen deaminase N-terminal" evidence="11">
    <location>
        <begin position="6"/>
        <end position="222"/>
    </location>
</feature>
<keyword evidence="7" id="KW-0350">Heme biosynthesis</keyword>
<dbReference type="PANTHER" id="PTHR11557">
    <property type="entry name" value="PORPHOBILINOGEN DEAMINASE"/>
    <property type="match status" value="1"/>
</dbReference>
<comment type="pathway">
    <text evidence="3">Porphyrin-containing compound metabolism; protoporphyrin-IX biosynthesis; coproporphyrinogen-III from 5-aminolevulinate: step 2/4.</text>
</comment>
<dbReference type="PRINTS" id="PR00151">
    <property type="entry name" value="PORPHBDMNASE"/>
</dbReference>
<dbReference type="SUPFAM" id="SSF54782">
    <property type="entry name" value="Porphobilinogen deaminase (hydroxymethylbilane synthase), C-terminal domain"/>
    <property type="match status" value="1"/>
</dbReference>
<evidence type="ECO:0000256" key="4">
    <source>
        <dbReference type="ARBA" id="ARBA00005638"/>
    </source>
</evidence>
<evidence type="ECO:0000256" key="6">
    <source>
        <dbReference type="ARBA" id="ARBA00022679"/>
    </source>
</evidence>
<accession>A0A6A7C6Y2</accession>
<protein>
    <recommendedName>
        <fullName evidence="5">hydroxymethylbilane synthase</fullName>
        <ecNumber evidence="5">2.5.1.61</ecNumber>
    </recommendedName>
    <alternativeName>
        <fullName evidence="10">Hydroxymethylbilane synthase</fullName>
    </alternativeName>
    <alternativeName>
        <fullName evidence="9">Pre-uroporphyrinogen synthase</fullName>
    </alternativeName>
</protein>
<dbReference type="Gene3D" id="3.40.190.10">
    <property type="entry name" value="Periplasmic binding protein-like II"/>
    <property type="match status" value="2"/>
</dbReference>
<evidence type="ECO:0000256" key="10">
    <source>
        <dbReference type="ARBA" id="ARBA00033064"/>
    </source>
</evidence>
<dbReference type="FunFam" id="3.40.190.10:FF:000004">
    <property type="entry name" value="Porphobilinogen deaminase"/>
    <property type="match status" value="1"/>
</dbReference>
<keyword evidence="14" id="KW-1185">Reference proteome</keyword>
<evidence type="ECO:0000256" key="3">
    <source>
        <dbReference type="ARBA" id="ARBA00004735"/>
    </source>
</evidence>
<evidence type="ECO:0000256" key="9">
    <source>
        <dbReference type="ARBA" id="ARBA00030685"/>
    </source>
</evidence>
<gene>
    <name evidence="13" type="ORF">K470DRAFT_262272</name>
</gene>
<dbReference type="Gene3D" id="3.30.160.40">
    <property type="entry name" value="Porphobilinogen deaminase, C-terminal domain"/>
    <property type="match status" value="1"/>
</dbReference>
<comment type="function">
    <text evidence="2">Tetrapolymerization of the monopyrrole PBG into the hydroxymethylbilane pre-uroporphyrinogen in several discrete steps.</text>
</comment>
<reference evidence="13" key="1">
    <citation type="journal article" date="2020" name="Stud. Mycol.">
        <title>101 Dothideomycetes genomes: a test case for predicting lifestyles and emergence of pathogens.</title>
        <authorList>
            <person name="Haridas S."/>
            <person name="Albert R."/>
            <person name="Binder M."/>
            <person name="Bloem J."/>
            <person name="Labutti K."/>
            <person name="Salamov A."/>
            <person name="Andreopoulos B."/>
            <person name="Baker S."/>
            <person name="Barry K."/>
            <person name="Bills G."/>
            <person name="Bluhm B."/>
            <person name="Cannon C."/>
            <person name="Castanera R."/>
            <person name="Culley D."/>
            <person name="Daum C."/>
            <person name="Ezra D."/>
            <person name="Gonzalez J."/>
            <person name="Henrissat B."/>
            <person name="Kuo A."/>
            <person name="Liang C."/>
            <person name="Lipzen A."/>
            <person name="Lutzoni F."/>
            <person name="Magnuson J."/>
            <person name="Mondo S."/>
            <person name="Nolan M."/>
            <person name="Ohm R."/>
            <person name="Pangilinan J."/>
            <person name="Park H.-J."/>
            <person name="Ramirez L."/>
            <person name="Alfaro M."/>
            <person name="Sun H."/>
            <person name="Tritt A."/>
            <person name="Yoshinaga Y."/>
            <person name="Zwiers L.-H."/>
            <person name="Turgeon B."/>
            <person name="Goodwin S."/>
            <person name="Spatafora J."/>
            <person name="Crous P."/>
            <person name="Grigoriev I."/>
        </authorList>
    </citation>
    <scope>NUCLEOTIDE SEQUENCE</scope>
    <source>
        <strain evidence="13">CBS 480.64</strain>
    </source>
</reference>
<dbReference type="InterPro" id="IPR000860">
    <property type="entry name" value="HemC"/>
</dbReference>
<keyword evidence="8" id="KW-0627">Porphyrin biosynthesis</keyword>
<dbReference type="AlphaFoldDB" id="A0A6A7C6Y2"/>
<dbReference type="Pfam" id="PF01379">
    <property type="entry name" value="Porphobil_deam"/>
    <property type="match status" value="1"/>
</dbReference>
<keyword evidence="6" id="KW-0808">Transferase</keyword>
<dbReference type="FunFam" id="3.40.190.10:FF:000005">
    <property type="entry name" value="Porphobilinogen deaminase"/>
    <property type="match status" value="1"/>
</dbReference>
<dbReference type="GO" id="GO:0006782">
    <property type="term" value="P:protoporphyrinogen IX biosynthetic process"/>
    <property type="evidence" value="ECO:0007669"/>
    <property type="project" value="UniProtKB-UniPathway"/>
</dbReference>
<dbReference type="InterPro" id="IPR036803">
    <property type="entry name" value="Porphobilinogen_deaminase_C_sf"/>
</dbReference>
<dbReference type="SUPFAM" id="SSF53850">
    <property type="entry name" value="Periplasmic binding protein-like II"/>
    <property type="match status" value="1"/>
</dbReference>
<dbReference type="EC" id="2.5.1.61" evidence="5"/>
<evidence type="ECO:0000259" key="12">
    <source>
        <dbReference type="Pfam" id="PF03900"/>
    </source>
</evidence>
<organism evidence="13 14">
    <name type="scientific">Piedraia hortae CBS 480.64</name>
    <dbReference type="NCBI Taxonomy" id="1314780"/>
    <lineage>
        <taxon>Eukaryota</taxon>
        <taxon>Fungi</taxon>
        <taxon>Dikarya</taxon>
        <taxon>Ascomycota</taxon>
        <taxon>Pezizomycotina</taxon>
        <taxon>Dothideomycetes</taxon>
        <taxon>Dothideomycetidae</taxon>
        <taxon>Capnodiales</taxon>
        <taxon>Piedraiaceae</taxon>
        <taxon>Piedraia</taxon>
    </lineage>
</organism>
<feature type="domain" description="Porphobilinogen deaminase C-terminal" evidence="12">
    <location>
        <begin position="235"/>
        <end position="262"/>
    </location>
</feature>
<dbReference type="GO" id="GO:0004418">
    <property type="term" value="F:hydroxymethylbilane synthase activity"/>
    <property type="evidence" value="ECO:0007669"/>
    <property type="project" value="UniProtKB-EC"/>
</dbReference>
<evidence type="ECO:0000256" key="2">
    <source>
        <dbReference type="ARBA" id="ARBA00002869"/>
    </source>
</evidence>
<comment type="similarity">
    <text evidence="4">Belongs to the HMBS family.</text>
</comment>
<dbReference type="InterPro" id="IPR022419">
    <property type="entry name" value="Porphobilin_deaminase_cofac_BS"/>
</dbReference>
<evidence type="ECO:0000256" key="8">
    <source>
        <dbReference type="ARBA" id="ARBA00023244"/>
    </source>
</evidence>
<dbReference type="InterPro" id="IPR022418">
    <property type="entry name" value="Porphobilinogen_deaminase_C"/>
</dbReference>